<dbReference type="PRINTS" id="PR00813">
    <property type="entry name" value="BCTERIALGSPG"/>
</dbReference>
<dbReference type="SUPFAM" id="SSF54523">
    <property type="entry name" value="Pili subunits"/>
    <property type="match status" value="1"/>
</dbReference>
<evidence type="ECO:0000256" key="1">
    <source>
        <dbReference type="ARBA" id="ARBA00022481"/>
    </source>
</evidence>
<evidence type="ECO:0000313" key="3">
    <source>
        <dbReference type="EMBL" id="MSV25667.1"/>
    </source>
</evidence>
<organism evidence="3 4">
    <name type="scientific">Selenomonas montiformis</name>
    <dbReference type="NCBI Taxonomy" id="2652285"/>
    <lineage>
        <taxon>Bacteria</taxon>
        <taxon>Bacillati</taxon>
        <taxon>Bacillota</taxon>
        <taxon>Negativicutes</taxon>
        <taxon>Selenomonadales</taxon>
        <taxon>Selenomonadaceae</taxon>
        <taxon>Selenomonas</taxon>
    </lineage>
</organism>
<keyword evidence="2" id="KW-0812">Transmembrane</keyword>
<gene>
    <name evidence="3" type="ORF">FYJ78_10935</name>
</gene>
<keyword evidence="4" id="KW-1185">Reference proteome</keyword>
<evidence type="ECO:0000313" key="4">
    <source>
        <dbReference type="Proteomes" id="UP000430222"/>
    </source>
</evidence>
<dbReference type="Pfam" id="PF07963">
    <property type="entry name" value="N_methyl"/>
    <property type="match status" value="1"/>
</dbReference>
<proteinExistence type="predicted"/>
<keyword evidence="1" id="KW-0488">Methylation</keyword>
<dbReference type="InterPro" id="IPR045584">
    <property type="entry name" value="Pilin-like"/>
</dbReference>
<dbReference type="Proteomes" id="UP000430222">
    <property type="component" value="Unassembled WGS sequence"/>
</dbReference>
<reference evidence="3 4" key="1">
    <citation type="submission" date="2019-08" db="EMBL/GenBank/DDBJ databases">
        <title>In-depth cultivation of the pig gut microbiome towards novel bacterial diversity and tailored functional studies.</title>
        <authorList>
            <person name="Wylensek D."/>
            <person name="Hitch T.C.A."/>
            <person name="Clavel T."/>
        </authorList>
    </citation>
    <scope>NUCLEOTIDE SEQUENCE [LARGE SCALE GENOMIC DNA]</scope>
    <source>
        <strain evidence="4">WCA-380-WT-3B3</strain>
    </source>
</reference>
<dbReference type="AlphaFoldDB" id="A0A6I2UWW4"/>
<dbReference type="Gene3D" id="3.30.700.10">
    <property type="entry name" value="Glycoprotein, Type 4 Pilin"/>
    <property type="match status" value="1"/>
</dbReference>
<keyword evidence="2" id="KW-0472">Membrane</keyword>
<dbReference type="RefSeq" id="WP_154621425.1">
    <property type="nucleotide sequence ID" value="NZ_CBCTNG010000021.1"/>
</dbReference>
<accession>A0A6I2UWW4</accession>
<dbReference type="InterPro" id="IPR000983">
    <property type="entry name" value="Bac_GSPG_pilin"/>
</dbReference>
<feature type="transmembrane region" description="Helical" evidence="2">
    <location>
        <begin position="9"/>
        <end position="29"/>
    </location>
</feature>
<name>A0A6I2UWW4_9FIRM</name>
<dbReference type="GO" id="GO:0015628">
    <property type="term" value="P:protein secretion by the type II secretion system"/>
    <property type="evidence" value="ECO:0007669"/>
    <property type="project" value="InterPro"/>
</dbReference>
<dbReference type="EMBL" id="VUNL01000013">
    <property type="protein sequence ID" value="MSV25667.1"/>
    <property type="molecule type" value="Genomic_DNA"/>
</dbReference>
<dbReference type="GO" id="GO:0015627">
    <property type="term" value="C:type II protein secretion system complex"/>
    <property type="evidence" value="ECO:0007669"/>
    <property type="project" value="InterPro"/>
</dbReference>
<keyword evidence="2" id="KW-1133">Transmembrane helix</keyword>
<dbReference type="InterPro" id="IPR012902">
    <property type="entry name" value="N_methyl_site"/>
</dbReference>
<sequence length="134" mass="14078">MKRAGQEGFSLLGVLIAVMIIGIVASIAVPKFQSAVVSANTAKVMADLTTLDTAIAVYQTETGKVPESISDLSGYVADLQNLKPPQGKCRLKDGSVTELHETSYLLQKDSKTLLPSQDGCRAVCGGHPAGDFGR</sequence>
<comment type="caution">
    <text evidence="3">The sequence shown here is derived from an EMBL/GenBank/DDBJ whole genome shotgun (WGS) entry which is preliminary data.</text>
</comment>
<protein>
    <submittedName>
        <fullName evidence="3">Type II secretion system protein</fullName>
    </submittedName>
</protein>
<evidence type="ECO:0000256" key="2">
    <source>
        <dbReference type="SAM" id="Phobius"/>
    </source>
</evidence>